<dbReference type="GO" id="GO:0004674">
    <property type="term" value="F:protein serine/threonine kinase activity"/>
    <property type="evidence" value="ECO:0007669"/>
    <property type="project" value="TreeGrafter"/>
</dbReference>
<dbReference type="PROSITE" id="PS50011">
    <property type="entry name" value="PROTEIN_KINASE_DOM"/>
    <property type="match status" value="1"/>
</dbReference>
<dbReference type="GO" id="GO:0005524">
    <property type="term" value="F:ATP binding"/>
    <property type="evidence" value="ECO:0007669"/>
    <property type="project" value="InterPro"/>
</dbReference>
<keyword evidence="1" id="KW-0472">Membrane</keyword>
<evidence type="ECO:0000259" key="2">
    <source>
        <dbReference type="PROSITE" id="PS50011"/>
    </source>
</evidence>
<dbReference type="VEuPathDB" id="MicrosporidiaDB:ECANGB1_1136"/>
<reference evidence="3 4" key="1">
    <citation type="journal article" date="2017" name="Environ. Microbiol.">
        <title>Decay of the glycolytic pathway and adaptation to intranuclear parasitism within Enterocytozoonidae microsporidia.</title>
        <authorList>
            <person name="Wiredu Boakye D."/>
            <person name="Jaroenlak P."/>
            <person name="Prachumwat A."/>
            <person name="Williams T.A."/>
            <person name="Bateman K.S."/>
            <person name="Itsathitphaisarn O."/>
            <person name="Sritunyalucksana K."/>
            <person name="Paszkiewicz K.H."/>
            <person name="Moore K.A."/>
            <person name="Stentiford G.D."/>
            <person name="Williams B.A."/>
        </authorList>
    </citation>
    <scope>NUCLEOTIDE SEQUENCE [LARGE SCALE GENOMIC DNA]</scope>
    <source>
        <strain evidence="3 4">GB1</strain>
    </source>
</reference>
<sequence length="267" mass="30855">MELTRKNRLIKAIILGAFTVLMLTLTIVVTVLLVRKHLKNKNNPKNETVVQKSDKKTETVKPDKSVNLKHYSNFIVIAKKIEELYKTSDDAAVTRYLESFGFTRSYIVSMTLLFTRDDVFLKISHPITKVINRVDCETIKNLKHPNIIETYQYYKFTANNSVTKTQYPVEITLSEKLNQFTWKGGDHAHIKMVMKDVLEGLAYLQTKRIIHNGILPVNLMQKWNGARNAIKIIDFVVSVILPEGETIIRLWKTRPSWWAAPELVINK</sequence>
<dbReference type="Proteomes" id="UP000192639">
    <property type="component" value="Unassembled WGS sequence"/>
</dbReference>
<dbReference type="EMBL" id="LWDP01000032">
    <property type="protein sequence ID" value="ORD94121.1"/>
    <property type="molecule type" value="Genomic_DNA"/>
</dbReference>
<gene>
    <name evidence="3" type="primary">MKCA</name>
    <name evidence="3" type="ORF">ECANGB1_1136</name>
</gene>
<dbReference type="Pfam" id="PF00069">
    <property type="entry name" value="Pkinase"/>
    <property type="match status" value="1"/>
</dbReference>
<organism evidence="3 4">
    <name type="scientific">Enterospora canceri</name>
    <dbReference type="NCBI Taxonomy" id="1081671"/>
    <lineage>
        <taxon>Eukaryota</taxon>
        <taxon>Fungi</taxon>
        <taxon>Fungi incertae sedis</taxon>
        <taxon>Microsporidia</taxon>
        <taxon>Enterocytozoonidae</taxon>
        <taxon>Enterospora</taxon>
    </lineage>
</organism>
<dbReference type="InterPro" id="IPR000719">
    <property type="entry name" value="Prot_kinase_dom"/>
</dbReference>
<keyword evidence="1" id="KW-0812">Transmembrane</keyword>
<protein>
    <submittedName>
        <fullName evidence="3">MKCA</fullName>
    </submittedName>
</protein>
<feature type="transmembrane region" description="Helical" evidence="1">
    <location>
        <begin position="12"/>
        <end position="34"/>
    </location>
</feature>
<evidence type="ECO:0000313" key="4">
    <source>
        <dbReference type="Proteomes" id="UP000192639"/>
    </source>
</evidence>
<dbReference type="InterPro" id="IPR011009">
    <property type="entry name" value="Kinase-like_dom_sf"/>
</dbReference>
<dbReference type="Gene3D" id="1.10.510.10">
    <property type="entry name" value="Transferase(Phosphotransferase) domain 1"/>
    <property type="match status" value="1"/>
</dbReference>
<dbReference type="OrthoDB" id="2186239at2759"/>
<dbReference type="GO" id="GO:0044773">
    <property type="term" value="P:mitotic DNA damage checkpoint signaling"/>
    <property type="evidence" value="ECO:0007669"/>
    <property type="project" value="TreeGrafter"/>
</dbReference>
<keyword evidence="1" id="KW-1133">Transmembrane helix</keyword>
<dbReference type="PANTHER" id="PTHR44167">
    <property type="entry name" value="OVARIAN-SPECIFIC SERINE/THREONINE-PROTEIN KINASE LOK-RELATED"/>
    <property type="match status" value="1"/>
</dbReference>
<name>A0A1Y1S6Q1_9MICR</name>
<proteinExistence type="predicted"/>
<keyword evidence="4" id="KW-1185">Reference proteome</keyword>
<dbReference type="AlphaFoldDB" id="A0A1Y1S6Q1"/>
<dbReference type="GO" id="GO:0005634">
    <property type="term" value="C:nucleus"/>
    <property type="evidence" value="ECO:0007669"/>
    <property type="project" value="TreeGrafter"/>
</dbReference>
<evidence type="ECO:0000313" key="3">
    <source>
        <dbReference type="EMBL" id="ORD94121.1"/>
    </source>
</evidence>
<dbReference type="SUPFAM" id="SSF56112">
    <property type="entry name" value="Protein kinase-like (PK-like)"/>
    <property type="match status" value="1"/>
</dbReference>
<feature type="domain" description="Protein kinase" evidence="2">
    <location>
        <begin position="91"/>
        <end position="267"/>
    </location>
</feature>
<dbReference type="PANTHER" id="PTHR44167:SF24">
    <property type="entry name" value="SERINE_THREONINE-PROTEIN KINASE CHK2"/>
    <property type="match status" value="1"/>
</dbReference>
<accession>A0A1Y1S6Q1</accession>
<evidence type="ECO:0000256" key="1">
    <source>
        <dbReference type="SAM" id="Phobius"/>
    </source>
</evidence>
<comment type="caution">
    <text evidence="3">The sequence shown here is derived from an EMBL/GenBank/DDBJ whole genome shotgun (WGS) entry which is preliminary data.</text>
</comment>